<dbReference type="WBParaSite" id="PS1159_v2.g15254.t1">
    <property type="protein sequence ID" value="PS1159_v2.g15254.t1"/>
    <property type="gene ID" value="PS1159_v2.g15254"/>
</dbReference>
<sequence>PAYQPVDEDSAELMRLASPGQTLEMLFFSLFGLVEPDNMPPLHLVPDFAKIVLKLLFGIYMMVTLIVLINLLIAMMSDTYQRIQAQSDKEWKFGRAMLIRQMNKRSATPSPINMLTKFYIVLKVAWRNKLRVCSQKAQQDLRYEENIDAFSMNGQQGRASPTLRMDDKDDDIAGNQNEEAGHIQNMSLESVIEWSRIVEMYYQSLPKNQTTTDSTD</sequence>
<dbReference type="Proteomes" id="UP000887580">
    <property type="component" value="Unplaced"/>
</dbReference>
<reference evidence="2" key="1">
    <citation type="submission" date="2022-11" db="UniProtKB">
        <authorList>
            <consortium name="WormBaseParasite"/>
        </authorList>
    </citation>
    <scope>IDENTIFICATION</scope>
</reference>
<evidence type="ECO:0000313" key="1">
    <source>
        <dbReference type="Proteomes" id="UP000887580"/>
    </source>
</evidence>
<name>A0AC35F9X2_9BILA</name>
<organism evidence="1 2">
    <name type="scientific">Panagrolaimus sp. PS1159</name>
    <dbReference type="NCBI Taxonomy" id="55785"/>
    <lineage>
        <taxon>Eukaryota</taxon>
        <taxon>Metazoa</taxon>
        <taxon>Ecdysozoa</taxon>
        <taxon>Nematoda</taxon>
        <taxon>Chromadorea</taxon>
        <taxon>Rhabditida</taxon>
        <taxon>Tylenchina</taxon>
        <taxon>Panagrolaimomorpha</taxon>
        <taxon>Panagrolaimoidea</taxon>
        <taxon>Panagrolaimidae</taxon>
        <taxon>Panagrolaimus</taxon>
    </lineage>
</organism>
<accession>A0AC35F9X2</accession>
<proteinExistence type="predicted"/>
<protein>
    <submittedName>
        <fullName evidence="2">Ion transport domain-containing protein</fullName>
    </submittedName>
</protein>
<evidence type="ECO:0000313" key="2">
    <source>
        <dbReference type="WBParaSite" id="PS1159_v2.g15254.t1"/>
    </source>
</evidence>